<evidence type="ECO:0000313" key="4">
    <source>
        <dbReference type="EMBL" id="CAG9133783.1"/>
    </source>
</evidence>
<evidence type="ECO:0000256" key="2">
    <source>
        <dbReference type="SAM" id="MobiDB-lite"/>
    </source>
</evidence>
<feature type="region of interest" description="Disordered" evidence="2">
    <location>
        <begin position="1"/>
        <end position="52"/>
    </location>
</feature>
<evidence type="ECO:0000256" key="1">
    <source>
        <dbReference type="SAM" id="Coils"/>
    </source>
</evidence>
<dbReference type="EMBL" id="CAJHNJ030000067">
    <property type="protein sequence ID" value="CAG9133783.1"/>
    <property type="molecule type" value="Genomic_DNA"/>
</dbReference>
<dbReference type="InterPro" id="IPR057251">
    <property type="entry name" value="FP_C"/>
</dbReference>
<keyword evidence="1" id="KW-0175">Coiled coil</keyword>
<proteinExistence type="predicted"/>
<dbReference type="Pfam" id="PF25298">
    <property type="entry name" value="Baculo_FP_2nd"/>
    <property type="match status" value="1"/>
</dbReference>
<accession>A0A8S4FY57</accession>
<reference evidence="4" key="1">
    <citation type="submission" date="2020-11" db="EMBL/GenBank/DDBJ databases">
        <authorList>
            <person name="Whiteford S."/>
        </authorList>
    </citation>
    <scope>NUCLEOTIDE SEQUENCE</scope>
</reference>
<gene>
    <name evidence="4" type="ORF">PLXY2_LOCUS12019</name>
</gene>
<keyword evidence="5" id="KW-1185">Reference proteome</keyword>
<feature type="region of interest" description="Disordered" evidence="2">
    <location>
        <begin position="97"/>
        <end position="117"/>
    </location>
</feature>
<evidence type="ECO:0000313" key="5">
    <source>
        <dbReference type="Proteomes" id="UP000653454"/>
    </source>
</evidence>
<dbReference type="AlphaFoldDB" id="A0A8S4FY57"/>
<protein>
    <submittedName>
        <fullName evidence="4">(diamondback moth) hypothetical protein</fullName>
    </submittedName>
</protein>
<sequence length="404" mass="46203">MISLTAADNKRCKSQPAAASGDTERESPSSSTQLRDHCRSQPRADTRSAHRAISGRYDSRHCYERLRHQGLRLRYATQLVRDRLVIAMPRTARSPPAVSNLLLPGPSTDLTQTSSEPDIPSVIIEPELRKITTRAKRTRGVDLIPGSEFTQFRIEIKEMLSSWKTEQEVTMSKLVKEVSDLKVQNEKIHKTNVDIEKALEFMNGQYEEMRTKIGILENERSLYNDNILRLEMKVEELQNSSKRSIVEFRNIPQKEKETAADLMSLVSSVGKVVNVEIPSTEVRDIYRGPGKPDMNKAVICELSRVQTKHELLAAVREYNKGRQHSDKLNTELIGVTGKRLPVYISEHLLPSARKLFHQAREFAKQHSYKYCWVVDGKIYLRKDDGMRAVWIRSASILSDLIQHK</sequence>
<feature type="domain" description="FP protein C-terminal" evidence="3">
    <location>
        <begin position="352"/>
        <end position="399"/>
    </location>
</feature>
<evidence type="ECO:0000259" key="3">
    <source>
        <dbReference type="Pfam" id="PF25298"/>
    </source>
</evidence>
<feature type="coiled-coil region" evidence="1">
    <location>
        <begin position="199"/>
        <end position="240"/>
    </location>
</feature>
<name>A0A8S4FY57_PLUXY</name>
<dbReference type="Proteomes" id="UP000653454">
    <property type="component" value="Unassembled WGS sequence"/>
</dbReference>
<organism evidence="4 5">
    <name type="scientific">Plutella xylostella</name>
    <name type="common">Diamondback moth</name>
    <name type="synonym">Plutella maculipennis</name>
    <dbReference type="NCBI Taxonomy" id="51655"/>
    <lineage>
        <taxon>Eukaryota</taxon>
        <taxon>Metazoa</taxon>
        <taxon>Ecdysozoa</taxon>
        <taxon>Arthropoda</taxon>
        <taxon>Hexapoda</taxon>
        <taxon>Insecta</taxon>
        <taxon>Pterygota</taxon>
        <taxon>Neoptera</taxon>
        <taxon>Endopterygota</taxon>
        <taxon>Lepidoptera</taxon>
        <taxon>Glossata</taxon>
        <taxon>Ditrysia</taxon>
        <taxon>Yponomeutoidea</taxon>
        <taxon>Plutellidae</taxon>
        <taxon>Plutella</taxon>
    </lineage>
</organism>
<feature type="compositionally biased region" description="Basic and acidic residues" evidence="2">
    <location>
        <begin position="34"/>
        <end position="48"/>
    </location>
</feature>
<comment type="caution">
    <text evidence="4">The sequence shown here is derived from an EMBL/GenBank/DDBJ whole genome shotgun (WGS) entry which is preliminary data.</text>
</comment>